<dbReference type="InterPro" id="IPR045666">
    <property type="entry name" value="OpdA_N"/>
</dbReference>
<evidence type="ECO:0000256" key="8">
    <source>
        <dbReference type="ARBA" id="ARBA00026100"/>
    </source>
</evidence>
<evidence type="ECO:0000256" key="5">
    <source>
        <dbReference type="ARBA" id="ARBA00022833"/>
    </source>
</evidence>
<keyword evidence="6 9" id="KW-0482">Metalloprotease</keyword>
<dbReference type="EC" id="3.4.24.70" evidence="8"/>
<dbReference type="InterPro" id="IPR045090">
    <property type="entry name" value="Pept_M3A_M3B"/>
</dbReference>
<evidence type="ECO:0000259" key="12">
    <source>
        <dbReference type="Pfam" id="PF19310"/>
    </source>
</evidence>
<name>A0ABU3E2U7_9FLAO</name>
<dbReference type="PANTHER" id="PTHR43660">
    <property type="entry name" value="DIPEPTIDYL CARBOXYPEPTIDASE"/>
    <property type="match status" value="1"/>
</dbReference>
<dbReference type="SUPFAM" id="SSF55486">
    <property type="entry name" value="Metalloproteases ('zincins'), catalytic domain"/>
    <property type="match status" value="1"/>
</dbReference>
<dbReference type="RefSeq" id="WP_311684585.1">
    <property type="nucleotide sequence ID" value="NZ_JAVRHM010000011.1"/>
</dbReference>
<reference evidence="13 14" key="1">
    <citation type="submission" date="2023-09" db="EMBL/GenBank/DDBJ databases">
        <authorList>
            <person name="Rey-Velasco X."/>
        </authorList>
    </citation>
    <scope>NUCLEOTIDE SEQUENCE [LARGE SCALE GENOMIC DNA]</scope>
    <source>
        <strain evidence="13 14">F188</strain>
    </source>
</reference>
<evidence type="ECO:0000256" key="6">
    <source>
        <dbReference type="ARBA" id="ARBA00023049"/>
    </source>
</evidence>
<feature type="chain" id="PRO_5046943981" description="oligopeptidase A" evidence="10">
    <location>
        <begin position="24"/>
        <end position="715"/>
    </location>
</feature>
<dbReference type="EMBL" id="JAVRHM010000011">
    <property type="protein sequence ID" value="MDT0690255.1"/>
    <property type="molecule type" value="Genomic_DNA"/>
</dbReference>
<dbReference type="CDD" id="cd06456">
    <property type="entry name" value="M3A_DCP"/>
    <property type="match status" value="1"/>
</dbReference>
<dbReference type="GO" id="GO:0016787">
    <property type="term" value="F:hydrolase activity"/>
    <property type="evidence" value="ECO:0007669"/>
    <property type="project" value="UniProtKB-KW"/>
</dbReference>
<dbReference type="InterPro" id="IPR024077">
    <property type="entry name" value="Neurolysin/TOP_dom2"/>
</dbReference>
<comment type="catalytic activity">
    <reaction evidence="7">
        <text>Hydrolysis of oligopeptides, with broad specificity. Gly or Ala commonly occur as P1 or P1' residues, but more distant residues are also important, as is shown by the fact that Z-Gly-Pro-Gly-|-Gly-Pro-Ala is cleaved, but not Z-(Gly)(5).</text>
        <dbReference type="EC" id="3.4.24.70"/>
    </reaction>
</comment>
<dbReference type="InterPro" id="IPR034005">
    <property type="entry name" value="M3A_DCP"/>
</dbReference>
<evidence type="ECO:0000256" key="4">
    <source>
        <dbReference type="ARBA" id="ARBA00022801"/>
    </source>
</evidence>
<evidence type="ECO:0000256" key="2">
    <source>
        <dbReference type="ARBA" id="ARBA00022670"/>
    </source>
</evidence>
<feature type="domain" description="Oligopeptidase A N-terminal" evidence="12">
    <location>
        <begin position="70"/>
        <end position="184"/>
    </location>
</feature>
<dbReference type="InterPro" id="IPR001567">
    <property type="entry name" value="Pept_M3A_M3B_dom"/>
</dbReference>
<dbReference type="Pfam" id="PF01432">
    <property type="entry name" value="Peptidase_M3"/>
    <property type="match status" value="1"/>
</dbReference>
<dbReference type="InterPro" id="IPR024079">
    <property type="entry name" value="MetalloPept_cat_dom_sf"/>
</dbReference>
<keyword evidence="2 9" id="KW-0645">Protease</keyword>
<evidence type="ECO:0000259" key="11">
    <source>
        <dbReference type="Pfam" id="PF01432"/>
    </source>
</evidence>
<evidence type="ECO:0000256" key="3">
    <source>
        <dbReference type="ARBA" id="ARBA00022723"/>
    </source>
</evidence>
<evidence type="ECO:0000256" key="10">
    <source>
        <dbReference type="SAM" id="SignalP"/>
    </source>
</evidence>
<evidence type="ECO:0000256" key="1">
    <source>
        <dbReference type="ARBA" id="ARBA00006040"/>
    </source>
</evidence>
<dbReference type="InterPro" id="IPR024080">
    <property type="entry name" value="Neurolysin/TOP_N"/>
</dbReference>
<proteinExistence type="inferred from homology"/>
<keyword evidence="14" id="KW-1185">Reference proteome</keyword>
<organism evidence="13 14">
    <name type="scientific">Autumnicola patrickiae</name>
    <dbReference type="NCBI Taxonomy" id="3075591"/>
    <lineage>
        <taxon>Bacteria</taxon>
        <taxon>Pseudomonadati</taxon>
        <taxon>Bacteroidota</taxon>
        <taxon>Flavobacteriia</taxon>
        <taxon>Flavobacteriales</taxon>
        <taxon>Flavobacteriaceae</taxon>
        <taxon>Autumnicola</taxon>
    </lineage>
</organism>
<protein>
    <recommendedName>
        <fullName evidence="8">oligopeptidase A</fullName>
        <ecNumber evidence="8">3.4.24.70</ecNumber>
    </recommendedName>
</protein>
<accession>A0ABU3E2U7</accession>
<dbReference type="Gene3D" id="1.10.1370.10">
    <property type="entry name" value="Neurolysin, domain 3"/>
    <property type="match status" value="1"/>
</dbReference>
<dbReference type="Proteomes" id="UP001261624">
    <property type="component" value="Unassembled WGS sequence"/>
</dbReference>
<dbReference type="Gene3D" id="3.40.390.10">
    <property type="entry name" value="Collagenase (Catalytic Domain)"/>
    <property type="match status" value="1"/>
</dbReference>
<keyword evidence="10" id="KW-0732">Signal</keyword>
<dbReference type="Gene3D" id="1.20.1050.40">
    <property type="entry name" value="Endopeptidase. Chain P, domain 1"/>
    <property type="match status" value="1"/>
</dbReference>
<evidence type="ECO:0000313" key="14">
    <source>
        <dbReference type="Proteomes" id="UP001261624"/>
    </source>
</evidence>
<dbReference type="Pfam" id="PF19310">
    <property type="entry name" value="TOP_N"/>
    <property type="match status" value="1"/>
</dbReference>
<comment type="cofactor">
    <cofactor evidence="9">
        <name>Zn(2+)</name>
        <dbReference type="ChEBI" id="CHEBI:29105"/>
    </cofactor>
    <text evidence="9">Binds 1 zinc ion.</text>
</comment>
<sequence>MKLKPLKLIGIFAFASITTLTQAQQNDQNQMDNILLQEWDGPYEGVPDFDKMEVELIKPAIEKGMEMHLTEIDKIASNPAPPTFENTIDPMEMTGEALDRAFTYYGIYSSNVSSPEFREVQKELSPKISEYSSKISQNEALFQRIKSIYEQAQKDSLEPQQQRTIELIYKDFEMSGANLSKEDKERYAEINKELSRLYTKFSNNVLAEEENYVVFLDENQISGLPESYVKSAATAAAEQGHEGEYAVTNTRSSMDPFLTYSEERELREKVWRNYYSRGDNQDEFDNNEVISQILKLRDERVELMGYDNYAQWRLQDRMAKTPEKAMELMEAVWPAALARVEEEVADMQAIADKEGKDITIKPWDYRYYAEKVRKQKYDLDSEEVKQYLELGNLTQALFFTAGELFNYNFSPVEEGTVPVFHEDVKVWEVTDKTTGEIVGLWYLDPYARQGKRSGAWATTYRSATELKGDKPVLSSNNSNFIKPAPGEPVLVSWDDAETFFHEFGHALHFLSADVKYPTLQGGVRDYTEFQSQLLERWLSTDKVINQFLKHHETGEVIPQELVQKIKKASTFNQGFATTEFLASALMDMKYHTTDPEDIDPREFEKEQLKELGMPEQIVMRHRSPHFGHVFSGEGYATGYYGYLWADVLTSDASEAFAEAPGGFYDKEVAHKLVRFLFAPRNAMDPAEAYRKFRGRDANIDALMRDRGFPVPSDSK</sequence>
<evidence type="ECO:0000313" key="13">
    <source>
        <dbReference type="EMBL" id="MDT0690255.1"/>
    </source>
</evidence>
<dbReference type="PANTHER" id="PTHR43660:SF1">
    <property type="entry name" value="DIPEPTIDYL CARBOXYPEPTIDASE"/>
    <property type="match status" value="1"/>
</dbReference>
<comment type="caution">
    <text evidence="13">The sequence shown here is derived from an EMBL/GenBank/DDBJ whole genome shotgun (WGS) entry which is preliminary data.</text>
</comment>
<feature type="domain" description="Peptidase M3A/M3B catalytic" evidence="11">
    <location>
        <begin position="257"/>
        <end position="706"/>
    </location>
</feature>
<evidence type="ECO:0000256" key="7">
    <source>
        <dbReference type="ARBA" id="ARBA00024603"/>
    </source>
</evidence>
<evidence type="ECO:0000256" key="9">
    <source>
        <dbReference type="RuleBase" id="RU003435"/>
    </source>
</evidence>
<keyword evidence="3 9" id="KW-0479">Metal-binding</keyword>
<gene>
    <name evidence="13" type="ORF">RM549_10700</name>
</gene>
<keyword evidence="5 9" id="KW-0862">Zinc</keyword>
<feature type="signal peptide" evidence="10">
    <location>
        <begin position="1"/>
        <end position="23"/>
    </location>
</feature>
<keyword evidence="4 9" id="KW-0378">Hydrolase</keyword>
<comment type="similarity">
    <text evidence="1 9">Belongs to the peptidase M3 family.</text>
</comment>